<dbReference type="AlphaFoldDB" id="A0A2I0JW43"/>
<sequence>GTSRPPIEEAPIRWRRRGKEKRIDDVVISGTWVGARRELARVEGVDWRERPRKYRGYFRENQSATAAVTSSAAKYIRAVMVLMEKQLILLMVGL</sequence>
<organism evidence="1 2">
    <name type="scientific">Punica granatum</name>
    <name type="common">Pomegranate</name>
    <dbReference type="NCBI Taxonomy" id="22663"/>
    <lineage>
        <taxon>Eukaryota</taxon>
        <taxon>Viridiplantae</taxon>
        <taxon>Streptophyta</taxon>
        <taxon>Embryophyta</taxon>
        <taxon>Tracheophyta</taxon>
        <taxon>Spermatophyta</taxon>
        <taxon>Magnoliopsida</taxon>
        <taxon>eudicotyledons</taxon>
        <taxon>Gunneridae</taxon>
        <taxon>Pentapetalae</taxon>
        <taxon>rosids</taxon>
        <taxon>malvids</taxon>
        <taxon>Myrtales</taxon>
        <taxon>Lythraceae</taxon>
        <taxon>Punica</taxon>
    </lineage>
</organism>
<feature type="non-terminal residue" evidence="1">
    <location>
        <position position="1"/>
    </location>
</feature>
<evidence type="ECO:0000313" key="1">
    <source>
        <dbReference type="EMBL" id="PKI60511.1"/>
    </source>
</evidence>
<gene>
    <name evidence="1" type="ORF">CRG98_019165</name>
</gene>
<evidence type="ECO:0000313" key="2">
    <source>
        <dbReference type="Proteomes" id="UP000233551"/>
    </source>
</evidence>
<keyword evidence="2" id="KW-1185">Reference proteome</keyword>
<proteinExistence type="predicted"/>
<name>A0A2I0JW43_PUNGR</name>
<comment type="caution">
    <text evidence="1">The sequence shown here is derived from an EMBL/GenBank/DDBJ whole genome shotgun (WGS) entry which is preliminary data.</text>
</comment>
<protein>
    <submittedName>
        <fullName evidence="1">Uncharacterized protein</fullName>
    </submittedName>
</protein>
<dbReference type="Proteomes" id="UP000233551">
    <property type="component" value="Unassembled WGS sequence"/>
</dbReference>
<accession>A0A2I0JW43</accession>
<reference evidence="1 2" key="1">
    <citation type="submission" date="2017-11" db="EMBL/GenBank/DDBJ databases">
        <title>De-novo sequencing of pomegranate (Punica granatum L.) genome.</title>
        <authorList>
            <person name="Akparov Z."/>
            <person name="Amiraslanov A."/>
            <person name="Hajiyeva S."/>
            <person name="Abbasov M."/>
            <person name="Kaur K."/>
            <person name="Hamwieh A."/>
            <person name="Solovyev V."/>
            <person name="Salamov A."/>
            <person name="Braich B."/>
            <person name="Kosarev P."/>
            <person name="Mahmoud A."/>
            <person name="Hajiyev E."/>
            <person name="Babayeva S."/>
            <person name="Izzatullayeva V."/>
            <person name="Mammadov A."/>
            <person name="Mammadov A."/>
            <person name="Sharifova S."/>
            <person name="Ojaghi J."/>
            <person name="Eynullazada K."/>
            <person name="Bayramov B."/>
            <person name="Abdulazimova A."/>
            <person name="Shahmuradov I."/>
        </authorList>
    </citation>
    <scope>NUCLEOTIDE SEQUENCE [LARGE SCALE GENOMIC DNA]</scope>
    <source>
        <strain evidence="2">cv. AG2017</strain>
        <tissue evidence="1">Leaf</tissue>
    </source>
</reference>
<dbReference type="EMBL" id="PGOL01001148">
    <property type="protein sequence ID" value="PKI60511.1"/>
    <property type="molecule type" value="Genomic_DNA"/>
</dbReference>